<dbReference type="SUPFAM" id="SSF46785">
    <property type="entry name" value="Winged helix' DNA-binding domain"/>
    <property type="match status" value="1"/>
</dbReference>
<evidence type="ECO:0000259" key="4">
    <source>
        <dbReference type="PROSITE" id="PS50949"/>
    </source>
</evidence>
<dbReference type="SMART" id="SM00345">
    <property type="entry name" value="HTH_GNTR"/>
    <property type="match status" value="1"/>
</dbReference>
<feature type="non-terminal residue" evidence="5">
    <location>
        <position position="85"/>
    </location>
</feature>
<dbReference type="InterPro" id="IPR036388">
    <property type="entry name" value="WH-like_DNA-bd_sf"/>
</dbReference>
<dbReference type="EMBL" id="AJWY01008823">
    <property type="protein sequence ID" value="EKC60126.1"/>
    <property type="molecule type" value="Genomic_DNA"/>
</dbReference>
<dbReference type="AlphaFoldDB" id="K1TLH0"/>
<dbReference type="InterPro" id="IPR036390">
    <property type="entry name" value="WH_DNA-bd_sf"/>
</dbReference>
<evidence type="ECO:0000256" key="2">
    <source>
        <dbReference type="ARBA" id="ARBA00023125"/>
    </source>
</evidence>
<feature type="domain" description="HTH gntR-type" evidence="4">
    <location>
        <begin position="9"/>
        <end position="77"/>
    </location>
</feature>
<gene>
    <name evidence="5" type="ORF">LEA_13028</name>
</gene>
<protein>
    <submittedName>
        <fullName evidence="5">Transcriptional regulator, GntR family</fullName>
    </submittedName>
</protein>
<dbReference type="GO" id="GO:0003700">
    <property type="term" value="F:DNA-binding transcription factor activity"/>
    <property type="evidence" value="ECO:0007669"/>
    <property type="project" value="InterPro"/>
</dbReference>
<dbReference type="PROSITE" id="PS50949">
    <property type="entry name" value="HTH_GNTR"/>
    <property type="match status" value="1"/>
</dbReference>
<keyword evidence="2" id="KW-0238">DNA-binding</keyword>
<proteinExistence type="predicted"/>
<dbReference type="PRINTS" id="PR00035">
    <property type="entry name" value="HTHGNTR"/>
</dbReference>
<dbReference type="CDD" id="cd07377">
    <property type="entry name" value="WHTH_GntR"/>
    <property type="match status" value="1"/>
</dbReference>
<dbReference type="PANTHER" id="PTHR43537">
    <property type="entry name" value="TRANSCRIPTIONAL REGULATOR, GNTR FAMILY"/>
    <property type="match status" value="1"/>
</dbReference>
<dbReference type="Gene3D" id="1.10.10.10">
    <property type="entry name" value="Winged helix-like DNA-binding domain superfamily/Winged helix DNA-binding domain"/>
    <property type="match status" value="1"/>
</dbReference>
<reference evidence="5" key="1">
    <citation type="journal article" date="2013" name="Environ. Microbiol.">
        <title>Microbiota from the distal guts of lean and obese adolescents exhibit partial functional redundancy besides clear differences in community structure.</title>
        <authorList>
            <person name="Ferrer M."/>
            <person name="Ruiz A."/>
            <person name="Lanza F."/>
            <person name="Haange S.B."/>
            <person name="Oberbach A."/>
            <person name="Till H."/>
            <person name="Bargiela R."/>
            <person name="Campoy C."/>
            <person name="Segura M.T."/>
            <person name="Richter M."/>
            <person name="von Bergen M."/>
            <person name="Seifert J."/>
            <person name="Suarez A."/>
        </authorList>
    </citation>
    <scope>NUCLEOTIDE SEQUENCE</scope>
</reference>
<comment type="caution">
    <text evidence="5">The sequence shown here is derived from an EMBL/GenBank/DDBJ whole genome shotgun (WGS) entry which is preliminary data.</text>
</comment>
<dbReference type="GO" id="GO:0003677">
    <property type="term" value="F:DNA binding"/>
    <property type="evidence" value="ECO:0007669"/>
    <property type="project" value="UniProtKB-KW"/>
</dbReference>
<dbReference type="InterPro" id="IPR000524">
    <property type="entry name" value="Tscrpt_reg_HTH_GntR"/>
</dbReference>
<name>K1TLH0_9ZZZZ</name>
<dbReference type="Pfam" id="PF00392">
    <property type="entry name" value="GntR"/>
    <property type="match status" value="1"/>
</dbReference>
<evidence type="ECO:0000313" key="5">
    <source>
        <dbReference type="EMBL" id="EKC60126.1"/>
    </source>
</evidence>
<sequence>MGFQQIQAPTLRELFVDQVIGMIFSGELRVGDRLPSERELSEQMHISRSMVHTGLEDLERMGFVRMEPRRGNYIEDYARHGNFET</sequence>
<evidence type="ECO:0000256" key="1">
    <source>
        <dbReference type="ARBA" id="ARBA00023015"/>
    </source>
</evidence>
<evidence type="ECO:0000256" key="3">
    <source>
        <dbReference type="ARBA" id="ARBA00023163"/>
    </source>
</evidence>
<organism evidence="5">
    <name type="scientific">human gut metagenome</name>
    <dbReference type="NCBI Taxonomy" id="408170"/>
    <lineage>
        <taxon>unclassified sequences</taxon>
        <taxon>metagenomes</taxon>
        <taxon>organismal metagenomes</taxon>
    </lineage>
</organism>
<accession>K1TLH0</accession>
<dbReference type="PANTHER" id="PTHR43537:SF43">
    <property type="entry name" value="GNTR-FAMILY TRANSCRIPTIONAL REGULATOR"/>
    <property type="match status" value="1"/>
</dbReference>
<keyword evidence="1" id="KW-0805">Transcription regulation</keyword>
<keyword evidence="3" id="KW-0804">Transcription</keyword>